<dbReference type="GO" id="GO:0005886">
    <property type="term" value="C:plasma membrane"/>
    <property type="evidence" value="ECO:0007669"/>
    <property type="project" value="TreeGrafter"/>
</dbReference>
<feature type="domain" description="T-SNARE coiled-coil homology" evidence="7">
    <location>
        <begin position="245"/>
        <end position="307"/>
    </location>
</feature>
<dbReference type="InterPro" id="IPR000727">
    <property type="entry name" value="T_SNARE_dom"/>
</dbReference>
<dbReference type="EMBL" id="NWUJ01000003">
    <property type="protein sequence ID" value="PFH36204.1"/>
    <property type="molecule type" value="Genomic_DNA"/>
</dbReference>
<keyword evidence="4" id="KW-0472">Membrane</keyword>
<dbReference type="Gene3D" id="1.20.5.110">
    <property type="match status" value="2"/>
</dbReference>
<evidence type="ECO:0000256" key="6">
    <source>
        <dbReference type="SAM" id="MobiDB-lite"/>
    </source>
</evidence>
<dbReference type="CDD" id="cd15841">
    <property type="entry name" value="SNARE_Qc"/>
    <property type="match status" value="1"/>
</dbReference>
<feature type="domain" description="T-SNARE coiled-coil homology" evidence="7">
    <location>
        <begin position="104"/>
        <end position="166"/>
    </location>
</feature>
<organism evidence="8 9">
    <name type="scientific">Besnoitia besnoiti</name>
    <name type="common">Apicomplexan protozoan</name>
    <dbReference type="NCBI Taxonomy" id="94643"/>
    <lineage>
        <taxon>Eukaryota</taxon>
        <taxon>Sar</taxon>
        <taxon>Alveolata</taxon>
        <taxon>Apicomplexa</taxon>
        <taxon>Conoidasida</taxon>
        <taxon>Coccidia</taxon>
        <taxon>Eucoccidiorida</taxon>
        <taxon>Eimeriorina</taxon>
        <taxon>Sarcocystidae</taxon>
        <taxon>Besnoitia</taxon>
    </lineage>
</organism>
<dbReference type="GO" id="GO:0031201">
    <property type="term" value="C:SNARE complex"/>
    <property type="evidence" value="ECO:0007669"/>
    <property type="project" value="InterPro"/>
</dbReference>
<dbReference type="PANTHER" id="PTHR19305:SF9">
    <property type="entry name" value="SYNAPTOSOMAL-ASSOCIATED PROTEIN 29"/>
    <property type="match status" value="1"/>
</dbReference>
<dbReference type="VEuPathDB" id="ToxoDB:BESB_043960"/>
<dbReference type="GeneID" id="40309326"/>
<reference evidence="8 9" key="1">
    <citation type="submission" date="2017-09" db="EMBL/GenBank/DDBJ databases">
        <title>Genome sequencing of Besnoitia besnoiti strain Bb-Ger1.</title>
        <authorList>
            <person name="Schares G."/>
            <person name="Venepally P."/>
            <person name="Lorenzi H.A."/>
        </authorList>
    </citation>
    <scope>NUCLEOTIDE SEQUENCE [LARGE SCALE GENOMIC DNA]</scope>
    <source>
        <strain evidence="8 9">Bb-Ger1</strain>
    </source>
</reference>
<dbReference type="OrthoDB" id="19261at2759"/>
<evidence type="ECO:0000313" key="9">
    <source>
        <dbReference type="Proteomes" id="UP000224006"/>
    </source>
</evidence>
<keyword evidence="5" id="KW-0175">Coiled coil</keyword>
<dbReference type="STRING" id="94643.A0A2A9MGA7"/>
<comment type="subcellular location">
    <subcellularLocation>
        <location evidence="1">Membrane</location>
    </subcellularLocation>
</comment>
<feature type="region of interest" description="Disordered" evidence="6">
    <location>
        <begin position="181"/>
        <end position="237"/>
    </location>
</feature>
<evidence type="ECO:0000256" key="4">
    <source>
        <dbReference type="ARBA" id="ARBA00023136"/>
    </source>
</evidence>
<dbReference type="PANTHER" id="PTHR19305">
    <property type="entry name" value="SYNAPTOSOMAL ASSOCIATED PROTEIN"/>
    <property type="match status" value="1"/>
</dbReference>
<comment type="similarity">
    <text evidence="2">Belongs to the SNAP-25 family.</text>
</comment>
<name>A0A2A9MGA7_BESBE</name>
<dbReference type="SMART" id="SM00397">
    <property type="entry name" value="t_SNARE"/>
    <property type="match status" value="2"/>
</dbReference>
<dbReference type="CDD" id="cd15861">
    <property type="entry name" value="SNARE_SNAP25N_23N_29N_SEC9N"/>
    <property type="match status" value="1"/>
</dbReference>
<sequence>MKRPDAVDAVIRSSFYSAERPRTYSPRRSVEAQYGSSSSQVYVHPPVWRRMPPQQHPSVSFHAHMSGASHVAPPSSAGPSSSPFYWEEAQTLQHAPRDTRDRVRELESECLSSLQSSLRVVAGTNEVSQRTAVQLDAQSEQLRGIKETTEEIHENLQTSDYLLKGMKTWWGSFTQLFTSPPAARERSAGAAADRAARSKAPEAEAPEAKPPAFDSRRGWTGADGNEADAHARQQRLAQIQRARTDDFDARMEGGLEKLSVMLEELHGRAVQMNSALQEQNDLLDEINQNVDSNQQALEKQRRTMQKIMKRT</sequence>
<keyword evidence="3" id="KW-0813">Transport</keyword>
<gene>
    <name evidence="8" type="ORF">BESB_043960</name>
</gene>
<dbReference type="Proteomes" id="UP000224006">
    <property type="component" value="Chromosome III"/>
</dbReference>
<keyword evidence="9" id="KW-1185">Reference proteome</keyword>
<protein>
    <recommendedName>
        <fullName evidence="7">t-SNARE coiled-coil homology domain-containing protein</fullName>
    </recommendedName>
</protein>
<feature type="coiled-coil region" evidence="5">
    <location>
        <begin position="269"/>
        <end position="303"/>
    </location>
</feature>
<dbReference type="GO" id="GO:0005484">
    <property type="term" value="F:SNAP receptor activity"/>
    <property type="evidence" value="ECO:0007669"/>
    <property type="project" value="InterPro"/>
</dbReference>
<evidence type="ECO:0000313" key="8">
    <source>
        <dbReference type="EMBL" id="PFH36204.1"/>
    </source>
</evidence>
<accession>A0A2A9MGA7</accession>
<evidence type="ECO:0000256" key="5">
    <source>
        <dbReference type="SAM" id="Coils"/>
    </source>
</evidence>
<proteinExistence type="inferred from homology"/>
<evidence type="ECO:0000256" key="1">
    <source>
        <dbReference type="ARBA" id="ARBA00004370"/>
    </source>
</evidence>
<evidence type="ECO:0000259" key="7">
    <source>
        <dbReference type="PROSITE" id="PS50192"/>
    </source>
</evidence>
<evidence type="ECO:0000256" key="2">
    <source>
        <dbReference type="ARBA" id="ARBA00009480"/>
    </source>
</evidence>
<dbReference type="SUPFAM" id="SSF58038">
    <property type="entry name" value="SNARE fusion complex"/>
    <property type="match status" value="2"/>
</dbReference>
<comment type="caution">
    <text evidence="8">The sequence shown here is derived from an EMBL/GenBank/DDBJ whole genome shotgun (WGS) entry which is preliminary data.</text>
</comment>
<dbReference type="RefSeq" id="XP_029220213.1">
    <property type="nucleotide sequence ID" value="XM_029362847.1"/>
</dbReference>
<dbReference type="AlphaFoldDB" id="A0A2A9MGA7"/>
<dbReference type="KEGG" id="bbes:BESB_043960"/>
<evidence type="ECO:0000256" key="3">
    <source>
        <dbReference type="ARBA" id="ARBA00022448"/>
    </source>
</evidence>
<dbReference type="PROSITE" id="PS50192">
    <property type="entry name" value="T_SNARE"/>
    <property type="match status" value="2"/>
</dbReference>
<dbReference type="InterPro" id="IPR044766">
    <property type="entry name" value="NPSN/SNAP25-like_N_SNARE"/>
</dbReference>